<gene>
    <name evidence="3" type="ORF">IAD41_09500</name>
</gene>
<dbReference type="Pfam" id="PF07963">
    <property type="entry name" value="N_methyl"/>
    <property type="match status" value="1"/>
</dbReference>
<comment type="caution">
    <text evidence="3">The sequence shown here is derived from an EMBL/GenBank/DDBJ whole genome shotgun (WGS) entry which is preliminary data.</text>
</comment>
<dbReference type="InterPro" id="IPR045584">
    <property type="entry name" value="Pilin-like"/>
</dbReference>
<dbReference type="InterPro" id="IPR046721">
    <property type="entry name" value="DUF6613"/>
</dbReference>
<dbReference type="AlphaFoldDB" id="A0A9D1FXM3"/>
<dbReference type="Proteomes" id="UP000824139">
    <property type="component" value="Unassembled WGS sequence"/>
</dbReference>
<evidence type="ECO:0000313" key="4">
    <source>
        <dbReference type="Proteomes" id="UP000824139"/>
    </source>
</evidence>
<organism evidence="3 4">
    <name type="scientific">Candidatus Scatenecus faecavium</name>
    <dbReference type="NCBI Taxonomy" id="2840915"/>
    <lineage>
        <taxon>Bacteria</taxon>
        <taxon>Candidatus Scatenecus</taxon>
    </lineage>
</organism>
<accession>A0A9D1FXM3</accession>
<feature type="transmembrane region" description="Helical" evidence="1">
    <location>
        <begin position="32"/>
        <end position="52"/>
    </location>
</feature>
<sequence length="247" mass="28298">MSTVTIQRKNSYWLSIKKNSCNILSKKNHNAFTLAEVLITLGIIGIIAAMTLPSIIEKHQKIVTANKLKKFYTVMEQAIMQEEVHNEDIKYWLPTEDNFEDWFNLHLAKHLQIIHAKALSGTKYYTVALADGSGFVAYKTSSTSSSATVNRIHFFYCTELKYCGVEKYDGRTSFLFSICGDGSFVPSLCNYKNLTRDKLLDLCAKGNLDNPDISSKDKRHTCARLIQYDGWEIKPDYPWRQIMIENK</sequence>
<proteinExistence type="predicted"/>
<reference evidence="3" key="2">
    <citation type="journal article" date="2021" name="PeerJ">
        <title>Extensive microbial diversity within the chicken gut microbiome revealed by metagenomics and culture.</title>
        <authorList>
            <person name="Gilroy R."/>
            <person name="Ravi A."/>
            <person name="Getino M."/>
            <person name="Pursley I."/>
            <person name="Horton D.L."/>
            <person name="Alikhan N.F."/>
            <person name="Baker D."/>
            <person name="Gharbi K."/>
            <person name="Hall N."/>
            <person name="Watson M."/>
            <person name="Adriaenssens E.M."/>
            <person name="Foster-Nyarko E."/>
            <person name="Jarju S."/>
            <person name="Secka A."/>
            <person name="Antonio M."/>
            <person name="Oren A."/>
            <person name="Chaudhuri R.R."/>
            <person name="La Ragione R."/>
            <person name="Hildebrand F."/>
            <person name="Pallen M.J."/>
        </authorList>
    </citation>
    <scope>NUCLEOTIDE SEQUENCE</scope>
    <source>
        <strain evidence="3">CHK152-2994</strain>
    </source>
</reference>
<reference evidence="3" key="1">
    <citation type="submission" date="2020-10" db="EMBL/GenBank/DDBJ databases">
        <authorList>
            <person name="Gilroy R."/>
        </authorList>
    </citation>
    <scope>NUCLEOTIDE SEQUENCE</scope>
    <source>
        <strain evidence="3">CHK152-2994</strain>
    </source>
</reference>
<dbReference type="SUPFAM" id="SSF54523">
    <property type="entry name" value="Pili subunits"/>
    <property type="match status" value="1"/>
</dbReference>
<dbReference type="EMBL" id="DVJO01000210">
    <property type="protein sequence ID" value="HIS83823.1"/>
    <property type="molecule type" value="Genomic_DNA"/>
</dbReference>
<keyword evidence="1" id="KW-0812">Transmembrane</keyword>
<dbReference type="NCBIfam" id="TIGR02532">
    <property type="entry name" value="IV_pilin_GFxxxE"/>
    <property type="match status" value="1"/>
</dbReference>
<name>A0A9D1FXM3_9BACT</name>
<keyword evidence="1" id="KW-0472">Membrane</keyword>
<keyword evidence="1" id="KW-1133">Transmembrane helix</keyword>
<evidence type="ECO:0000313" key="3">
    <source>
        <dbReference type="EMBL" id="HIS83823.1"/>
    </source>
</evidence>
<dbReference type="InterPro" id="IPR012902">
    <property type="entry name" value="N_methyl_site"/>
</dbReference>
<dbReference type="Pfam" id="PF20318">
    <property type="entry name" value="DUF6613"/>
    <property type="match status" value="1"/>
</dbReference>
<feature type="domain" description="DUF6613" evidence="2">
    <location>
        <begin position="55"/>
        <end position="240"/>
    </location>
</feature>
<evidence type="ECO:0000256" key="1">
    <source>
        <dbReference type="SAM" id="Phobius"/>
    </source>
</evidence>
<evidence type="ECO:0000259" key="2">
    <source>
        <dbReference type="Pfam" id="PF20318"/>
    </source>
</evidence>
<protein>
    <submittedName>
        <fullName evidence="3">Prepilin-type N-terminal cleavage/methylation domain-containing protein</fullName>
    </submittedName>
</protein>
<dbReference type="Gene3D" id="3.30.700.10">
    <property type="entry name" value="Glycoprotein, Type 4 Pilin"/>
    <property type="match status" value="1"/>
</dbReference>